<comment type="similarity">
    <text evidence="1">Belongs to the type-I restriction system S methylase family.</text>
</comment>
<dbReference type="AlphaFoldDB" id="A0A935Q186"/>
<keyword evidence="5" id="KW-0540">Nuclease</keyword>
<sequence>MTSPPPQTTRLSSVSTRNGIEPAILDAAFDGIATAKANAEKNLQSARALFESHLQSVFTERGEGWVEASIEDVCTLKSGTSVSVSLEKSEGEIPYVKVSDMTYAGNETEIVASSRYLDMADIGKNAVFPTGTTIFPKRGGAILTNKKRLTALPICADLNIMGVIPSSNLLPRLLYFYFLNVDMRLIGSGSSIPQINNYDIAPLKISFPESQGDQENIVEQLESLAEETQRLETIYQQKLTALDDLKKSLLHRAFSGQL</sequence>
<gene>
    <name evidence="5" type="ORF">IPJ27_14640</name>
</gene>
<name>A0A935Q186_9PROT</name>
<feature type="domain" description="Type I restriction modification DNA specificity" evidence="4">
    <location>
        <begin position="63"/>
        <end position="234"/>
    </location>
</feature>
<reference evidence="5 6" key="1">
    <citation type="submission" date="2020-10" db="EMBL/GenBank/DDBJ databases">
        <title>Connecting structure to function with the recovery of over 1000 high-quality activated sludge metagenome-assembled genomes encoding full-length rRNA genes using long-read sequencing.</title>
        <authorList>
            <person name="Singleton C.M."/>
            <person name="Petriglieri F."/>
            <person name="Kristensen J.M."/>
            <person name="Kirkegaard R.H."/>
            <person name="Michaelsen T.Y."/>
            <person name="Andersen M.H."/>
            <person name="Karst S.M."/>
            <person name="Dueholm M.S."/>
            <person name="Nielsen P.H."/>
            <person name="Albertsen M."/>
        </authorList>
    </citation>
    <scope>NUCLEOTIDE SEQUENCE [LARGE SCALE GENOMIC DNA]</scope>
    <source>
        <strain evidence="5">EsbW_18-Q3-R4-48_BATAC.285</strain>
    </source>
</reference>
<dbReference type="GO" id="GO:0003677">
    <property type="term" value="F:DNA binding"/>
    <property type="evidence" value="ECO:0007669"/>
    <property type="project" value="UniProtKB-KW"/>
</dbReference>
<keyword evidence="5" id="KW-0378">Hydrolase</keyword>
<keyword evidence="3" id="KW-0238">DNA-binding</keyword>
<dbReference type="SUPFAM" id="SSF116734">
    <property type="entry name" value="DNA methylase specificity domain"/>
    <property type="match status" value="1"/>
</dbReference>
<evidence type="ECO:0000313" key="6">
    <source>
        <dbReference type="Proteomes" id="UP000697998"/>
    </source>
</evidence>
<accession>A0A935Q186</accession>
<dbReference type="PANTHER" id="PTHR30408">
    <property type="entry name" value="TYPE-1 RESTRICTION ENZYME ECOKI SPECIFICITY PROTEIN"/>
    <property type="match status" value="1"/>
</dbReference>
<evidence type="ECO:0000313" key="5">
    <source>
        <dbReference type="EMBL" id="MBK7675881.1"/>
    </source>
</evidence>
<organism evidence="5 6">
    <name type="scientific">Candidatus Accumulibacter proximus</name>
    <dbReference type="NCBI Taxonomy" id="2954385"/>
    <lineage>
        <taxon>Bacteria</taxon>
        <taxon>Pseudomonadati</taxon>
        <taxon>Pseudomonadota</taxon>
        <taxon>Betaproteobacteria</taxon>
        <taxon>Candidatus Accumulibacter</taxon>
    </lineage>
</organism>
<dbReference type="GO" id="GO:0009307">
    <property type="term" value="P:DNA restriction-modification system"/>
    <property type="evidence" value="ECO:0007669"/>
    <property type="project" value="UniProtKB-KW"/>
</dbReference>
<dbReference type="Gene3D" id="3.90.220.20">
    <property type="entry name" value="DNA methylase specificity domains"/>
    <property type="match status" value="2"/>
</dbReference>
<dbReference type="InterPro" id="IPR000055">
    <property type="entry name" value="Restrct_endonuc_typeI_TRD"/>
</dbReference>
<dbReference type="GO" id="GO:0004519">
    <property type="term" value="F:endonuclease activity"/>
    <property type="evidence" value="ECO:0007669"/>
    <property type="project" value="UniProtKB-KW"/>
</dbReference>
<dbReference type="InterPro" id="IPR044946">
    <property type="entry name" value="Restrct_endonuc_typeI_TRD_sf"/>
</dbReference>
<proteinExistence type="inferred from homology"/>
<evidence type="ECO:0000256" key="1">
    <source>
        <dbReference type="ARBA" id="ARBA00010923"/>
    </source>
</evidence>
<dbReference type="PANTHER" id="PTHR30408:SF12">
    <property type="entry name" value="TYPE I RESTRICTION ENZYME MJAVIII SPECIFICITY SUBUNIT"/>
    <property type="match status" value="1"/>
</dbReference>
<evidence type="ECO:0000256" key="2">
    <source>
        <dbReference type="ARBA" id="ARBA00022747"/>
    </source>
</evidence>
<dbReference type="InterPro" id="IPR052021">
    <property type="entry name" value="Type-I_RS_S_subunit"/>
</dbReference>
<protein>
    <submittedName>
        <fullName evidence="5">Restriction endonuclease subunit S</fullName>
    </submittedName>
</protein>
<evidence type="ECO:0000256" key="3">
    <source>
        <dbReference type="ARBA" id="ARBA00023125"/>
    </source>
</evidence>
<dbReference type="Pfam" id="PF01420">
    <property type="entry name" value="Methylase_S"/>
    <property type="match status" value="1"/>
</dbReference>
<keyword evidence="5" id="KW-0255">Endonuclease</keyword>
<keyword evidence="2" id="KW-0680">Restriction system</keyword>
<dbReference type="Proteomes" id="UP000697998">
    <property type="component" value="Unassembled WGS sequence"/>
</dbReference>
<evidence type="ECO:0000259" key="4">
    <source>
        <dbReference type="Pfam" id="PF01420"/>
    </source>
</evidence>
<dbReference type="EMBL" id="JADJMH010000014">
    <property type="protein sequence ID" value="MBK7675881.1"/>
    <property type="molecule type" value="Genomic_DNA"/>
</dbReference>
<comment type="caution">
    <text evidence="5">The sequence shown here is derived from an EMBL/GenBank/DDBJ whole genome shotgun (WGS) entry which is preliminary data.</text>
</comment>